<feature type="transmembrane region" description="Helical" evidence="7">
    <location>
        <begin position="6"/>
        <end position="26"/>
    </location>
</feature>
<sequence length="211" mass="22559">MPERALFNLLDLAGIFVFAISGAAAARQRDLDLFGIVALAFVTACGGGIVRDLCLGALPPIGLADWRYLAIATLGALATIGAYGWVRRLRYPVLLFDALGMAMFAVAGTQKALGMGRNAETAILLGMFTAVGGGILRDMLLGRVAVVLEREIYASAALLGTLLVVLADHFHWGAAWATWPGLLACFGLRYLSLRFSWNMPRFGRREGGPES</sequence>
<keyword evidence="10" id="KW-1185">Reference proteome</keyword>
<evidence type="ECO:0000256" key="3">
    <source>
        <dbReference type="ARBA" id="ARBA00022475"/>
    </source>
</evidence>
<comment type="similarity">
    <text evidence="2">Belongs to the UPF0126 family.</text>
</comment>
<dbReference type="PANTHER" id="PTHR30506:SF3">
    <property type="entry name" value="UPF0126 INNER MEMBRANE PROTEIN YADS-RELATED"/>
    <property type="match status" value="1"/>
</dbReference>
<feature type="domain" description="Glycine transporter" evidence="8">
    <location>
        <begin position="95"/>
        <end position="167"/>
    </location>
</feature>
<feature type="transmembrane region" description="Helical" evidence="7">
    <location>
        <begin position="176"/>
        <end position="195"/>
    </location>
</feature>
<evidence type="ECO:0000256" key="1">
    <source>
        <dbReference type="ARBA" id="ARBA00004651"/>
    </source>
</evidence>
<evidence type="ECO:0000313" key="10">
    <source>
        <dbReference type="Proteomes" id="UP001242010"/>
    </source>
</evidence>
<evidence type="ECO:0000259" key="8">
    <source>
        <dbReference type="Pfam" id="PF03458"/>
    </source>
</evidence>
<dbReference type="EMBL" id="AP027079">
    <property type="protein sequence ID" value="BDU68066.1"/>
    <property type="molecule type" value="Genomic_DNA"/>
</dbReference>
<proteinExistence type="inferred from homology"/>
<evidence type="ECO:0000256" key="7">
    <source>
        <dbReference type="SAM" id="Phobius"/>
    </source>
</evidence>
<feature type="transmembrane region" description="Helical" evidence="7">
    <location>
        <begin position="122"/>
        <end position="140"/>
    </location>
</feature>
<feature type="transmembrane region" description="Helical" evidence="7">
    <location>
        <begin position="93"/>
        <end position="110"/>
    </location>
</feature>
<evidence type="ECO:0000313" key="9">
    <source>
        <dbReference type="EMBL" id="BDU68066.1"/>
    </source>
</evidence>
<feature type="transmembrane region" description="Helical" evidence="7">
    <location>
        <begin position="66"/>
        <end position="86"/>
    </location>
</feature>
<evidence type="ECO:0000256" key="5">
    <source>
        <dbReference type="ARBA" id="ARBA00022989"/>
    </source>
</evidence>
<dbReference type="Proteomes" id="UP001242010">
    <property type="component" value="Chromosome"/>
</dbReference>
<evidence type="ECO:0000256" key="6">
    <source>
        <dbReference type="ARBA" id="ARBA00023136"/>
    </source>
</evidence>
<evidence type="ECO:0000256" key="2">
    <source>
        <dbReference type="ARBA" id="ARBA00008193"/>
    </source>
</evidence>
<reference evidence="10" key="1">
    <citation type="journal article" date="2023" name="Int. J. Syst. Evol. Microbiol.">
        <title>Mesoterricola silvestris gen. nov., sp. nov., Mesoterricola sediminis sp. nov., Geothrix oryzae sp. nov., Geothrix edaphica sp. nov., Geothrix rubra sp. nov., and Geothrix limicola sp. nov., six novel members of Acidobacteriota isolated from soils.</title>
        <authorList>
            <person name="Itoh H."/>
            <person name="Sugisawa Y."/>
            <person name="Mise K."/>
            <person name="Xu Z."/>
            <person name="Kuniyasu M."/>
            <person name="Ushijima N."/>
            <person name="Kawano K."/>
            <person name="Kobayashi E."/>
            <person name="Shiratori Y."/>
            <person name="Masuda Y."/>
            <person name="Senoo K."/>
        </authorList>
    </citation>
    <scope>NUCLEOTIDE SEQUENCE [LARGE SCALE GENOMIC DNA]</scope>
    <source>
        <strain evidence="10">Red222</strain>
    </source>
</reference>
<organism evidence="9 10">
    <name type="scientific">Geothrix oryzae</name>
    <dbReference type="NCBI Taxonomy" id="2927975"/>
    <lineage>
        <taxon>Bacteria</taxon>
        <taxon>Pseudomonadati</taxon>
        <taxon>Acidobacteriota</taxon>
        <taxon>Holophagae</taxon>
        <taxon>Holophagales</taxon>
        <taxon>Holophagaceae</taxon>
        <taxon>Geothrix</taxon>
    </lineage>
</organism>
<feature type="transmembrane region" description="Helical" evidence="7">
    <location>
        <begin position="152"/>
        <end position="170"/>
    </location>
</feature>
<keyword evidence="3" id="KW-1003">Cell membrane</keyword>
<gene>
    <name evidence="9" type="ORF">GETHOR_01670</name>
</gene>
<dbReference type="RefSeq" id="WP_286354692.1">
    <property type="nucleotide sequence ID" value="NZ_AP027079.1"/>
</dbReference>
<name>A0ABN6UTL5_9BACT</name>
<feature type="domain" description="Glycine transporter" evidence="8">
    <location>
        <begin position="9"/>
        <end position="81"/>
    </location>
</feature>
<dbReference type="PANTHER" id="PTHR30506">
    <property type="entry name" value="INNER MEMBRANE PROTEIN"/>
    <property type="match status" value="1"/>
</dbReference>
<dbReference type="Pfam" id="PF03458">
    <property type="entry name" value="Gly_transporter"/>
    <property type="match status" value="2"/>
</dbReference>
<comment type="subcellular location">
    <subcellularLocation>
        <location evidence="1">Cell membrane</location>
        <topology evidence="1">Multi-pass membrane protein</topology>
    </subcellularLocation>
</comment>
<feature type="transmembrane region" description="Helical" evidence="7">
    <location>
        <begin position="33"/>
        <end position="50"/>
    </location>
</feature>
<keyword evidence="4 7" id="KW-0812">Transmembrane</keyword>
<accession>A0ABN6UTL5</accession>
<protein>
    <submittedName>
        <fullName evidence="9">Membrane protein</fullName>
    </submittedName>
</protein>
<evidence type="ECO:0000256" key="4">
    <source>
        <dbReference type="ARBA" id="ARBA00022692"/>
    </source>
</evidence>
<keyword evidence="5 7" id="KW-1133">Transmembrane helix</keyword>
<keyword evidence="6 7" id="KW-0472">Membrane</keyword>
<dbReference type="InterPro" id="IPR005115">
    <property type="entry name" value="Gly_transporter"/>
</dbReference>